<dbReference type="AlphaFoldDB" id="A0A4Y9Y0C2"/>
<feature type="transmembrane region" description="Helical" evidence="1">
    <location>
        <begin position="160"/>
        <end position="189"/>
    </location>
</feature>
<dbReference type="OrthoDB" id="3063206at2759"/>
<keyword evidence="1" id="KW-0472">Membrane</keyword>
<protein>
    <submittedName>
        <fullName evidence="2">Uncharacterized protein</fullName>
    </submittedName>
</protein>
<feature type="transmembrane region" description="Helical" evidence="1">
    <location>
        <begin position="245"/>
        <end position="267"/>
    </location>
</feature>
<dbReference type="PANTHER" id="PTHR40465">
    <property type="entry name" value="CHROMOSOME 1, WHOLE GENOME SHOTGUN SEQUENCE"/>
    <property type="match status" value="1"/>
</dbReference>
<feature type="transmembrane region" description="Helical" evidence="1">
    <location>
        <begin position="24"/>
        <end position="48"/>
    </location>
</feature>
<comment type="caution">
    <text evidence="2">The sequence shown here is derived from an EMBL/GenBank/DDBJ whole genome shotgun (WGS) entry which is preliminary data.</text>
</comment>
<evidence type="ECO:0000256" key="1">
    <source>
        <dbReference type="SAM" id="Phobius"/>
    </source>
</evidence>
<keyword evidence="3" id="KW-1185">Reference proteome</keyword>
<feature type="non-terminal residue" evidence="2">
    <location>
        <position position="278"/>
    </location>
</feature>
<evidence type="ECO:0000313" key="3">
    <source>
        <dbReference type="Proteomes" id="UP000298327"/>
    </source>
</evidence>
<reference evidence="2 3" key="1">
    <citation type="submission" date="2019-02" db="EMBL/GenBank/DDBJ databases">
        <title>Genome sequencing of the rare red list fungi Dentipellis fragilis.</title>
        <authorList>
            <person name="Buettner E."/>
            <person name="Kellner H."/>
        </authorList>
    </citation>
    <scope>NUCLEOTIDE SEQUENCE [LARGE SCALE GENOMIC DNA]</scope>
    <source>
        <strain evidence="2 3">DSM 105465</strain>
    </source>
</reference>
<dbReference type="STRING" id="205917.A0A4Y9Y0C2"/>
<dbReference type="PANTHER" id="PTHR40465:SF1">
    <property type="entry name" value="DUF6534 DOMAIN-CONTAINING PROTEIN"/>
    <property type="match status" value="1"/>
</dbReference>
<proteinExistence type="predicted"/>
<organism evidence="2 3">
    <name type="scientific">Dentipellis fragilis</name>
    <dbReference type="NCBI Taxonomy" id="205917"/>
    <lineage>
        <taxon>Eukaryota</taxon>
        <taxon>Fungi</taxon>
        <taxon>Dikarya</taxon>
        <taxon>Basidiomycota</taxon>
        <taxon>Agaricomycotina</taxon>
        <taxon>Agaricomycetes</taxon>
        <taxon>Russulales</taxon>
        <taxon>Hericiaceae</taxon>
        <taxon>Dentipellis</taxon>
    </lineage>
</organism>
<keyword evidence="1" id="KW-1133">Transmembrane helix</keyword>
<dbReference type="Proteomes" id="UP000298327">
    <property type="component" value="Unassembled WGS sequence"/>
</dbReference>
<dbReference type="EMBL" id="SEOQ01000885">
    <property type="protein sequence ID" value="TFY55790.1"/>
    <property type="molecule type" value="Genomic_DNA"/>
</dbReference>
<feature type="transmembrane region" description="Helical" evidence="1">
    <location>
        <begin position="201"/>
        <end position="225"/>
    </location>
</feature>
<sequence>MASPAAPIPENPIVVNVGDSYGCMMVGGFLSCMIWGVSCLQTFLYYSNYWDIDSWQKKTLVRRAAVSLSLSLSLSLQLARSPAPALQVACLWVLDTVNEILLLKPRTSHAARYPVPGLACQSDCVMLCVCCGGPVWPVLIANFGSIAGLSKIQPELTVRIAVSVSVSVLLFMHHAWVAGLVAFSVQLFFVHRIYIFSGKKIVFPILMFILSLYQLVILIPYDILIFDKGTSTKGLAANWATDITISLRATTAAEDIIIAGAMIFLVLKEGLPAYRSCV</sequence>
<evidence type="ECO:0000313" key="2">
    <source>
        <dbReference type="EMBL" id="TFY55790.1"/>
    </source>
</evidence>
<keyword evidence="1" id="KW-0812">Transmembrane</keyword>
<name>A0A4Y9Y0C2_9AGAM</name>
<gene>
    <name evidence="2" type="ORF">EVG20_g9188</name>
</gene>
<accession>A0A4Y9Y0C2</accession>
<feature type="transmembrane region" description="Helical" evidence="1">
    <location>
        <begin position="124"/>
        <end position="148"/>
    </location>
</feature>